<accession>A0A345T0I1</accession>
<dbReference type="Proteomes" id="UP000249340">
    <property type="component" value="Chromosome"/>
</dbReference>
<dbReference type="GO" id="GO:0043856">
    <property type="term" value="F:anti-sigma factor antagonist activity"/>
    <property type="evidence" value="ECO:0007669"/>
    <property type="project" value="InterPro"/>
</dbReference>
<dbReference type="RefSeq" id="WP_111490827.1">
    <property type="nucleotide sequence ID" value="NZ_CP031264.1"/>
</dbReference>
<dbReference type="InterPro" id="IPR058548">
    <property type="entry name" value="MlaB-like_STAS"/>
</dbReference>
<dbReference type="InterPro" id="IPR036513">
    <property type="entry name" value="STAS_dom_sf"/>
</dbReference>
<keyword evidence="6" id="KW-1185">Reference proteome</keyword>
<feature type="region of interest" description="Disordered" evidence="3">
    <location>
        <begin position="119"/>
        <end position="139"/>
    </location>
</feature>
<gene>
    <name evidence="5" type="ORF">C7M71_020800</name>
</gene>
<reference evidence="6" key="1">
    <citation type="submission" date="2018-07" db="EMBL/GenBank/DDBJ databases">
        <title>Streptacidiphilus bronchialis DSM 106435 chromosome.</title>
        <authorList>
            <person name="Batra D."/>
            <person name="Gulvik C.A."/>
        </authorList>
    </citation>
    <scope>NUCLEOTIDE SEQUENCE [LARGE SCALE GENOMIC DNA]</scope>
    <source>
        <strain evidence="6">DSM 106435</strain>
    </source>
</reference>
<organism evidence="5 6">
    <name type="scientific">Peterkaempfera bronchialis</name>
    <dbReference type="NCBI Taxonomy" id="2126346"/>
    <lineage>
        <taxon>Bacteria</taxon>
        <taxon>Bacillati</taxon>
        <taxon>Actinomycetota</taxon>
        <taxon>Actinomycetes</taxon>
        <taxon>Kitasatosporales</taxon>
        <taxon>Streptomycetaceae</taxon>
        <taxon>Peterkaempfera</taxon>
    </lineage>
</organism>
<feature type="domain" description="STAS" evidence="4">
    <location>
        <begin position="1"/>
        <end position="89"/>
    </location>
</feature>
<dbReference type="Pfam" id="PF13466">
    <property type="entry name" value="STAS_2"/>
    <property type="match status" value="1"/>
</dbReference>
<dbReference type="PANTHER" id="PTHR33495">
    <property type="entry name" value="ANTI-SIGMA FACTOR ANTAGONIST TM_1081-RELATED-RELATED"/>
    <property type="match status" value="1"/>
</dbReference>
<dbReference type="OrthoDB" id="3216074at2"/>
<comment type="similarity">
    <text evidence="1 2">Belongs to the anti-sigma-factor antagonist family.</text>
</comment>
<dbReference type="SUPFAM" id="SSF52091">
    <property type="entry name" value="SpoIIaa-like"/>
    <property type="match status" value="1"/>
</dbReference>
<dbReference type="InterPro" id="IPR002645">
    <property type="entry name" value="STAS_dom"/>
</dbReference>
<proteinExistence type="inferred from homology"/>
<evidence type="ECO:0000256" key="1">
    <source>
        <dbReference type="ARBA" id="ARBA00009013"/>
    </source>
</evidence>
<protein>
    <recommendedName>
        <fullName evidence="2">Anti-sigma factor antagonist</fullName>
    </recommendedName>
</protein>
<dbReference type="NCBIfam" id="TIGR00377">
    <property type="entry name" value="ant_ant_sig"/>
    <property type="match status" value="1"/>
</dbReference>
<name>A0A345T0I1_9ACTN</name>
<evidence type="ECO:0000313" key="6">
    <source>
        <dbReference type="Proteomes" id="UP000249340"/>
    </source>
</evidence>
<evidence type="ECO:0000256" key="3">
    <source>
        <dbReference type="SAM" id="MobiDB-lite"/>
    </source>
</evidence>
<sequence length="139" mass="14040">MRITGDHAQLAVEGRLDVRTAADARAVLHEAVDGGGGDLVLDLARLDSWDATGLGVIMGTHRRAGRLGRRLVLRAVPGQLQRLLVATRLHRILAIEGAVRDPGGATLPAATLPAAAGLPAAGSPAHHPAPATAGATAGA</sequence>
<dbReference type="EMBL" id="CP031264">
    <property type="protein sequence ID" value="AXI79486.1"/>
    <property type="molecule type" value="Genomic_DNA"/>
</dbReference>
<dbReference type="AlphaFoldDB" id="A0A345T0I1"/>
<dbReference type="InterPro" id="IPR003658">
    <property type="entry name" value="Anti-sigma_ant"/>
</dbReference>
<evidence type="ECO:0000313" key="5">
    <source>
        <dbReference type="EMBL" id="AXI79486.1"/>
    </source>
</evidence>
<dbReference type="KEGG" id="stri:C7M71_020800"/>
<evidence type="ECO:0000256" key="2">
    <source>
        <dbReference type="RuleBase" id="RU003749"/>
    </source>
</evidence>
<dbReference type="Gene3D" id="3.30.750.24">
    <property type="entry name" value="STAS domain"/>
    <property type="match status" value="1"/>
</dbReference>
<evidence type="ECO:0000259" key="4">
    <source>
        <dbReference type="PROSITE" id="PS50801"/>
    </source>
</evidence>
<dbReference type="PANTHER" id="PTHR33495:SF2">
    <property type="entry name" value="ANTI-SIGMA FACTOR ANTAGONIST TM_1081-RELATED"/>
    <property type="match status" value="1"/>
</dbReference>
<dbReference type="CDD" id="cd07043">
    <property type="entry name" value="STAS_anti-anti-sigma_factors"/>
    <property type="match status" value="1"/>
</dbReference>
<dbReference type="PROSITE" id="PS50801">
    <property type="entry name" value="STAS"/>
    <property type="match status" value="1"/>
</dbReference>